<dbReference type="InterPro" id="IPR013320">
    <property type="entry name" value="ConA-like_dom_sf"/>
</dbReference>
<dbReference type="SUPFAM" id="SSF49899">
    <property type="entry name" value="Concanavalin A-like lectins/glucanases"/>
    <property type="match status" value="1"/>
</dbReference>
<dbReference type="AlphaFoldDB" id="A0A7R8Z0D9"/>
<evidence type="ECO:0000259" key="3">
    <source>
        <dbReference type="PROSITE" id="PS51304"/>
    </source>
</evidence>
<name>A0A7R8Z0D9_HERIL</name>
<sequence>MSKIMMRLPKALQEGDEITISGHLVDGANELSIDFTADADVEDPEDIIYHFKVHQSKISQNTKVSGEWLPGETEANTFILEEKNLTLTFKFISDEVFVYSGDEGRNFECQFRLNEPMAHIGAVHVSGDVKRISQVTFRYA</sequence>
<accession>A0A7R8Z0D9</accession>
<dbReference type="SMART" id="SM00908">
    <property type="entry name" value="Gal-bind_lectin"/>
    <property type="match status" value="1"/>
</dbReference>
<keyword evidence="5" id="KW-1185">Reference proteome</keyword>
<dbReference type="OrthoDB" id="8443340at2759"/>
<dbReference type="Pfam" id="PF00337">
    <property type="entry name" value="Gal-bind_lectin"/>
    <property type="match status" value="1"/>
</dbReference>
<evidence type="ECO:0000313" key="4">
    <source>
        <dbReference type="EMBL" id="CAD7092529.1"/>
    </source>
</evidence>
<dbReference type="InParanoid" id="A0A7R8Z0D9"/>
<evidence type="ECO:0000313" key="5">
    <source>
        <dbReference type="Proteomes" id="UP000594454"/>
    </source>
</evidence>
<evidence type="ECO:0000256" key="1">
    <source>
        <dbReference type="ARBA" id="ARBA00022734"/>
    </source>
</evidence>
<protein>
    <recommendedName>
        <fullName evidence="2">Galectin</fullName>
    </recommendedName>
</protein>
<dbReference type="InterPro" id="IPR001079">
    <property type="entry name" value="Galectin_CRD"/>
</dbReference>
<organism evidence="4 5">
    <name type="scientific">Hermetia illucens</name>
    <name type="common">Black soldier fly</name>
    <dbReference type="NCBI Taxonomy" id="343691"/>
    <lineage>
        <taxon>Eukaryota</taxon>
        <taxon>Metazoa</taxon>
        <taxon>Ecdysozoa</taxon>
        <taxon>Arthropoda</taxon>
        <taxon>Hexapoda</taxon>
        <taxon>Insecta</taxon>
        <taxon>Pterygota</taxon>
        <taxon>Neoptera</taxon>
        <taxon>Endopterygota</taxon>
        <taxon>Diptera</taxon>
        <taxon>Brachycera</taxon>
        <taxon>Stratiomyomorpha</taxon>
        <taxon>Stratiomyidae</taxon>
        <taxon>Hermetiinae</taxon>
        <taxon>Hermetia</taxon>
    </lineage>
</organism>
<dbReference type="Proteomes" id="UP000594454">
    <property type="component" value="Chromosome 6"/>
</dbReference>
<feature type="domain" description="Galectin" evidence="3">
    <location>
        <begin position="4"/>
        <end position="138"/>
    </location>
</feature>
<proteinExistence type="predicted"/>
<dbReference type="Gene3D" id="2.60.120.200">
    <property type="match status" value="1"/>
</dbReference>
<dbReference type="PROSITE" id="PS51304">
    <property type="entry name" value="GALECTIN"/>
    <property type="match status" value="1"/>
</dbReference>
<dbReference type="GO" id="GO:0030246">
    <property type="term" value="F:carbohydrate binding"/>
    <property type="evidence" value="ECO:0007669"/>
    <property type="project" value="UniProtKB-UniRule"/>
</dbReference>
<dbReference type="EMBL" id="LR899014">
    <property type="protein sequence ID" value="CAD7092529.1"/>
    <property type="molecule type" value="Genomic_DNA"/>
</dbReference>
<reference evidence="4 5" key="1">
    <citation type="submission" date="2020-11" db="EMBL/GenBank/DDBJ databases">
        <authorList>
            <person name="Wallbank WR R."/>
            <person name="Pardo Diaz C."/>
            <person name="Kozak K."/>
            <person name="Martin S."/>
            <person name="Jiggins C."/>
            <person name="Moest M."/>
            <person name="Warren A I."/>
            <person name="Generalovic N T."/>
            <person name="Byers J.R.P. K."/>
            <person name="Montejo-Kovacevich G."/>
            <person name="Yen C E."/>
        </authorList>
    </citation>
    <scope>NUCLEOTIDE SEQUENCE [LARGE SCALE GENOMIC DNA]</scope>
</reference>
<gene>
    <name evidence="4" type="ORF">HERILL_LOCUS14881</name>
</gene>
<evidence type="ECO:0000256" key="2">
    <source>
        <dbReference type="RuleBase" id="RU102079"/>
    </source>
</evidence>
<keyword evidence="1 2" id="KW-0430">Lectin</keyword>